<evidence type="ECO:0000313" key="1">
    <source>
        <dbReference type="EMBL" id="QID16780.1"/>
    </source>
</evidence>
<dbReference type="Proteomes" id="UP000501991">
    <property type="component" value="Chromosome"/>
</dbReference>
<dbReference type="KEGG" id="azq:G3580_03495"/>
<keyword evidence="2" id="KW-1185">Reference proteome</keyword>
<organism evidence="1 2">
    <name type="scientific">Nitrogeniibacter mangrovi</name>
    <dbReference type="NCBI Taxonomy" id="2016596"/>
    <lineage>
        <taxon>Bacteria</taxon>
        <taxon>Pseudomonadati</taxon>
        <taxon>Pseudomonadota</taxon>
        <taxon>Betaproteobacteria</taxon>
        <taxon>Rhodocyclales</taxon>
        <taxon>Zoogloeaceae</taxon>
        <taxon>Nitrogeniibacter</taxon>
    </lineage>
</organism>
<protein>
    <submittedName>
        <fullName evidence="1">Uncharacterized protein</fullName>
    </submittedName>
</protein>
<dbReference type="EMBL" id="CP048836">
    <property type="protein sequence ID" value="QID16780.1"/>
    <property type="molecule type" value="Genomic_DNA"/>
</dbReference>
<name>A0A6C1B375_9RHOO</name>
<dbReference type="RefSeq" id="WP_173763948.1">
    <property type="nucleotide sequence ID" value="NZ_CP048836.1"/>
</dbReference>
<dbReference type="AlphaFoldDB" id="A0A6C1B375"/>
<accession>A0A6C1B375</accession>
<evidence type="ECO:0000313" key="2">
    <source>
        <dbReference type="Proteomes" id="UP000501991"/>
    </source>
</evidence>
<reference evidence="1 2" key="1">
    <citation type="submission" date="2020-02" db="EMBL/GenBank/DDBJ databases">
        <title>Nitrogenibacter mangrovi gen. nov., sp. nov. isolated from mangrove sediment, a denitrifying betaproteobacterium.</title>
        <authorList>
            <person name="Liao H."/>
            <person name="Tian Y."/>
        </authorList>
    </citation>
    <scope>NUCLEOTIDE SEQUENCE [LARGE SCALE GENOMIC DNA]</scope>
    <source>
        <strain evidence="1 2">M9-3-2</strain>
    </source>
</reference>
<gene>
    <name evidence="1" type="ORF">G3580_03495</name>
</gene>
<sequence>MSGFGDFARNARELEQALVRHGVALGIDWSDERAVRALAVEAMQCCRTGSIVEYMRSTDPHQRAKGQIFAMANLMLKLMTSSANTGVHTHGGPAWKAFARALYALDDAGGKPSE</sequence>
<proteinExistence type="predicted"/>